<gene>
    <name evidence="1" type="ORF">LCGC14_1588960</name>
</gene>
<organism evidence="1">
    <name type="scientific">marine sediment metagenome</name>
    <dbReference type="NCBI Taxonomy" id="412755"/>
    <lineage>
        <taxon>unclassified sequences</taxon>
        <taxon>metagenomes</taxon>
        <taxon>ecological metagenomes</taxon>
    </lineage>
</organism>
<sequence>IKSKAFLSITISSLMIKDEQCNLFLNKCEVFILKKSGTSSLSEPTSQIIANHRSL</sequence>
<accession>A0A0F9IEM8</accession>
<proteinExistence type="predicted"/>
<comment type="caution">
    <text evidence="1">The sequence shown here is derived from an EMBL/GenBank/DDBJ whole genome shotgun (WGS) entry which is preliminary data.</text>
</comment>
<dbReference type="AlphaFoldDB" id="A0A0F9IEM8"/>
<dbReference type="EMBL" id="LAZR01012588">
    <property type="protein sequence ID" value="KKM26041.1"/>
    <property type="molecule type" value="Genomic_DNA"/>
</dbReference>
<reference evidence="1" key="1">
    <citation type="journal article" date="2015" name="Nature">
        <title>Complex archaea that bridge the gap between prokaryotes and eukaryotes.</title>
        <authorList>
            <person name="Spang A."/>
            <person name="Saw J.H."/>
            <person name="Jorgensen S.L."/>
            <person name="Zaremba-Niedzwiedzka K."/>
            <person name="Martijn J."/>
            <person name="Lind A.E."/>
            <person name="van Eijk R."/>
            <person name="Schleper C."/>
            <person name="Guy L."/>
            <person name="Ettema T.J."/>
        </authorList>
    </citation>
    <scope>NUCLEOTIDE SEQUENCE</scope>
</reference>
<name>A0A0F9IEM8_9ZZZZ</name>
<protein>
    <submittedName>
        <fullName evidence="1">Uncharacterized protein</fullName>
    </submittedName>
</protein>
<feature type="non-terminal residue" evidence="1">
    <location>
        <position position="1"/>
    </location>
</feature>
<evidence type="ECO:0000313" key="1">
    <source>
        <dbReference type="EMBL" id="KKM26041.1"/>
    </source>
</evidence>